<dbReference type="CDD" id="cd04301">
    <property type="entry name" value="NAT_SF"/>
    <property type="match status" value="1"/>
</dbReference>
<dbReference type="GO" id="GO:0016747">
    <property type="term" value="F:acyltransferase activity, transferring groups other than amino-acyl groups"/>
    <property type="evidence" value="ECO:0007669"/>
    <property type="project" value="InterPro"/>
</dbReference>
<evidence type="ECO:0000259" key="3">
    <source>
        <dbReference type="PROSITE" id="PS51186"/>
    </source>
</evidence>
<comment type="caution">
    <text evidence="4">The sequence shown here is derived from an EMBL/GenBank/DDBJ whole genome shotgun (WGS) entry which is preliminary data.</text>
</comment>
<dbReference type="InterPro" id="IPR016181">
    <property type="entry name" value="Acyl_CoA_acyltransferase"/>
</dbReference>
<dbReference type="AlphaFoldDB" id="A0AA91JMQ0"/>
<name>A0AA91JMQ0_9ENTE</name>
<evidence type="ECO:0000256" key="2">
    <source>
        <dbReference type="ARBA" id="ARBA00023315"/>
    </source>
</evidence>
<keyword evidence="1" id="KW-0808">Transferase</keyword>
<keyword evidence="2" id="KW-0012">Acyltransferase</keyword>
<protein>
    <recommendedName>
        <fullName evidence="3">N-acetyltransferase domain-containing protein</fullName>
    </recommendedName>
</protein>
<gene>
    <name evidence="4" type="ORF">RV15_GL002566</name>
</gene>
<evidence type="ECO:0000313" key="5">
    <source>
        <dbReference type="Proteomes" id="UP000183039"/>
    </source>
</evidence>
<dbReference type="EMBL" id="JXLC01000037">
    <property type="protein sequence ID" value="OJG85501.1"/>
    <property type="molecule type" value="Genomic_DNA"/>
</dbReference>
<reference evidence="4 5" key="1">
    <citation type="submission" date="2014-12" db="EMBL/GenBank/DDBJ databases">
        <title>Draft genome sequences of 29 type strains of Enterococci.</title>
        <authorList>
            <person name="Zhong Z."/>
            <person name="Sun Z."/>
            <person name="Liu W."/>
            <person name="Zhang W."/>
            <person name="Zhang H."/>
        </authorList>
    </citation>
    <scope>NUCLEOTIDE SEQUENCE [LARGE SCALE GENOMIC DNA]</scope>
    <source>
        <strain evidence="4 5">DSM 22801</strain>
    </source>
</reference>
<accession>A0AA91JMQ0</accession>
<evidence type="ECO:0000256" key="1">
    <source>
        <dbReference type="ARBA" id="ARBA00022679"/>
    </source>
</evidence>
<dbReference type="Gene3D" id="3.40.630.30">
    <property type="match status" value="1"/>
</dbReference>
<dbReference type="InterPro" id="IPR050680">
    <property type="entry name" value="YpeA/RimI_acetyltransf"/>
</dbReference>
<organism evidence="4 5">
    <name type="scientific">Enterococcus silesiacus</name>
    <dbReference type="NCBI Taxonomy" id="332949"/>
    <lineage>
        <taxon>Bacteria</taxon>
        <taxon>Bacillati</taxon>
        <taxon>Bacillota</taxon>
        <taxon>Bacilli</taxon>
        <taxon>Lactobacillales</taxon>
        <taxon>Enterococcaceae</taxon>
        <taxon>Enterococcus</taxon>
    </lineage>
</organism>
<proteinExistence type="predicted"/>
<dbReference type="InterPro" id="IPR000182">
    <property type="entry name" value="GNAT_dom"/>
</dbReference>
<dbReference type="SUPFAM" id="SSF55729">
    <property type="entry name" value="Acyl-CoA N-acyltransferases (Nat)"/>
    <property type="match status" value="1"/>
</dbReference>
<sequence length="281" mass="31961">MMFITIDQADFQQVVETWNQGFSDYLLPIHVDQATLEHRIQSLSLSKNLSAVFSIDGEFAGIILLGIQTFQQTKVMWVGGMAVIPKYRRNKVASKLIDYAERLARENQCDHLILEVIATNERARKLYEAKGLSVVNELAVGSVDLLVPAKAASTIYFQPITSKEQAMTEKQWTPWQNRSIFLDQNYAIYQNESRIGSISFNLAEEASGKGVTLKQVQLFKEQHLPLMMDILLTLKEQENSVTVKLNNFDMATPEYRELQKIGVTLQLTQFQLAKQLNRNNG</sequence>
<dbReference type="PANTHER" id="PTHR43420">
    <property type="entry name" value="ACETYLTRANSFERASE"/>
    <property type="match status" value="1"/>
</dbReference>
<dbReference type="Proteomes" id="UP000183039">
    <property type="component" value="Unassembled WGS sequence"/>
</dbReference>
<evidence type="ECO:0000313" key="4">
    <source>
        <dbReference type="EMBL" id="OJG85501.1"/>
    </source>
</evidence>
<dbReference type="PROSITE" id="PS51186">
    <property type="entry name" value="GNAT"/>
    <property type="match status" value="1"/>
</dbReference>
<feature type="domain" description="N-acetyltransferase" evidence="3">
    <location>
        <begin position="1"/>
        <end position="153"/>
    </location>
</feature>
<dbReference type="Pfam" id="PF00583">
    <property type="entry name" value="Acetyltransf_1"/>
    <property type="match status" value="1"/>
</dbReference>